<dbReference type="Pfam" id="PF01843">
    <property type="entry name" value="DIL"/>
    <property type="match status" value="1"/>
</dbReference>
<dbReference type="PROSITE" id="PS51126">
    <property type="entry name" value="DILUTE"/>
    <property type="match status" value="1"/>
</dbReference>
<evidence type="ECO:0000313" key="6">
    <source>
        <dbReference type="Proteomes" id="UP000002195"/>
    </source>
</evidence>
<protein>
    <submittedName>
        <fullName evidence="5">C2 calcium/lipid-binding region-containing protein</fullName>
    </submittedName>
</protein>
<gene>
    <name evidence="5" type="ORF">DDB_G0292742</name>
</gene>
<feature type="domain" description="Dilute" evidence="3">
    <location>
        <begin position="483"/>
        <end position="822"/>
    </location>
</feature>
<dbReference type="KEGG" id="ddi:DDB_G0292742"/>
<feature type="compositionally biased region" description="Polar residues" evidence="2">
    <location>
        <begin position="399"/>
        <end position="423"/>
    </location>
</feature>
<dbReference type="Proteomes" id="UP000002195">
    <property type="component" value="Unassembled WGS sequence"/>
</dbReference>
<feature type="coiled-coil region" evidence="1">
    <location>
        <begin position="310"/>
        <end position="383"/>
    </location>
</feature>
<evidence type="ECO:0000313" key="5">
    <source>
        <dbReference type="EMBL" id="EAL61045.1"/>
    </source>
</evidence>
<dbReference type="SMART" id="SM01132">
    <property type="entry name" value="DIL"/>
    <property type="match status" value="1"/>
</dbReference>
<dbReference type="RefSeq" id="XP_629482.1">
    <property type="nucleotide sequence ID" value="XM_629480.1"/>
</dbReference>
<feature type="region of interest" description="Disordered" evidence="2">
    <location>
        <begin position="399"/>
        <end position="424"/>
    </location>
</feature>
<dbReference type="VEuPathDB" id="AmoebaDB:DDB_G0292742"/>
<dbReference type="PANTHER" id="PTHR16027">
    <property type="entry name" value="DILUTE DOMAIN-CONTAINING PROTEIN YPR089W"/>
    <property type="match status" value="1"/>
</dbReference>
<name>Q54CQ9_DICDI</name>
<feature type="region of interest" description="Disordered" evidence="2">
    <location>
        <begin position="642"/>
        <end position="670"/>
    </location>
</feature>
<dbReference type="PhylomeDB" id="Q54CQ9"/>
<dbReference type="GeneID" id="8628872"/>
<feature type="coiled-coil region" evidence="1">
    <location>
        <begin position="204"/>
        <end position="259"/>
    </location>
</feature>
<dbReference type="PANTHER" id="PTHR16027:SF6">
    <property type="entry name" value="DILUTE DOMAIN-CONTAINING PROTEIN"/>
    <property type="match status" value="1"/>
</dbReference>
<dbReference type="InterPro" id="IPR002710">
    <property type="entry name" value="Dilute_dom"/>
</dbReference>
<dbReference type="EMBL" id="AAFI02000196">
    <property type="protein sequence ID" value="EAL61045.1"/>
    <property type="molecule type" value="Genomic_DNA"/>
</dbReference>
<dbReference type="GO" id="GO:0051020">
    <property type="term" value="F:GTPase binding"/>
    <property type="evidence" value="ECO:0000318"/>
    <property type="project" value="GO_Central"/>
</dbReference>
<proteinExistence type="predicted"/>
<dbReference type="InParanoid" id="Q54CQ9"/>
<evidence type="ECO:0000259" key="4">
    <source>
        <dbReference type="PROSITE" id="PS51840"/>
    </source>
</evidence>
<dbReference type="InterPro" id="IPR052072">
    <property type="entry name" value="Vascular_dev_regulator"/>
</dbReference>
<dbReference type="PROSITE" id="PS51840">
    <property type="entry name" value="C2_NT"/>
    <property type="match status" value="1"/>
</dbReference>
<dbReference type="Pfam" id="PF10358">
    <property type="entry name" value="NT-C2"/>
    <property type="match status" value="1"/>
</dbReference>
<dbReference type="AlphaFoldDB" id="Q54CQ9"/>
<dbReference type="OMA" id="KAVYCEV"/>
<organism evidence="5 6">
    <name type="scientific">Dictyostelium discoideum</name>
    <name type="common">Social amoeba</name>
    <dbReference type="NCBI Taxonomy" id="44689"/>
    <lineage>
        <taxon>Eukaryota</taxon>
        <taxon>Amoebozoa</taxon>
        <taxon>Evosea</taxon>
        <taxon>Eumycetozoa</taxon>
        <taxon>Dictyostelia</taxon>
        <taxon>Dictyosteliales</taxon>
        <taxon>Dictyosteliaceae</taxon>
        <taxon>Dictyostelium</taxon>
    </lineage>
</organism>
<dbReference type="eggNOG" id="KOG0160">
    <property type="taxonomic scope" value="Eukaryota"/>
</dbReference>
<dbReference type="STRING" id="44689.Q54CQ9"/>
<keyword evidence="1" id="KW-0175">Coiled coil</keyword>
<evidence type="ECO:0000259" key="3">
    <source>
        <dbReference type="PROSITE" id="PS51126"/>
    </source>
</evidence>
<comment type="caution">
    <text evidence="5">The sequence shown here is derived from an EMBL/GenBank/DDBJ whole genome shotgun (WGS) entry which is preliminary data.</text>
</comment>
<dbReference type="HOGENOM" id="CLU_327460_0_0_1"/>
<reference evidence="5 6" key="1">
    <citation type="journal article" date="2005" name="Nature">
        <title>The genome of the social amoeba Dictyostelium discoideum.</title>
        <authorList>
            <consortium name="The Dictyostelium discoideum Sequencing Consortium"/>
            <person name="Eichinger L."/>
            <person name="Pachebat J.A."/>
            <person name="Glockner G."/>
            <person name="Rajandream M.A."/>
            <person name="Sucgang R."/>
            <person name="Berriman M."/>
            <person name="Song J."/>
            <person name="Olsen R."/>
            <person name="Szafranski K."/>
            <person name="Xu Q."/>
            <person name="Tunggal B."/>
            <person name="Kummerfeld S."/>
            <person name="Madera M."/>
            <person name="Konfortov B.A."/>
            <person name="Rivero F."/>
            <person name="Bankier A.T."/>
            <person name="Lehmann R."/>
            <person name="Hamlin N."/>
            <person name="Davies R."/>
            <person name="Gaudet P."/>
            <person name="Fey P."/>
            <person name="Pilcher K."/>
            <person name="Chen G."/>
            <person name="Saunders D."/>
            <person name="Sodergren E."/>
            <person name="Davis P."/>
            <person name="Kerhornou A."/>
            <person name="Nie X."/>
            <person name="Hall N."/>
            <person name="Anjard C."/>
            <person name="Hemphill L."/>
            <person name="Bason N."/>
            <person name="Farbrother P."/>
            <person name="Desany B."/>
            <person name="Just E."/>
            <person name="Morio T."/>
            <person name="Rost R."/>
            <person name="Churcher C."/>
            <person name="Cooper J."/>
            <person name="Haydock S."/>
            <person name="van Driessche N."/>
            <person name="Cronin A."/>
            <person name="Goodhead I."/>
            <person name="Muzny D."/>
            <person name="Mourier T."/>
            <person name="Pain A."/>
            <person name="Lu M."/>
            <person name="Harper D."/>
            <person name="Lindsay R."/>
            <person name="Hauser H."/>
            <person name="James K."/>
            <person name="Quiles M."/>
            <person name="Madan Babu M."/>
            <person name="Saito T."/>
            <person name="Buchrieser C."/>
            <person name="Wardroper A."/>
            <person name="Felder M."/>
            <person name="Thangavelu M."/>
            <person name="Johnson D."/>
            <person name="Knights A."/>
            <person name="Loulseged H."/>
            <person name="Mungall K."/>
            <person name="Oliver K."/>
            <person name="Price C."/>
            <person name="Quail M.A."/>
            <person name="Urushihara H."/>
            <person name="Hernandez J."/>
            <person name="Rabbinowitsch E."/>
            <person name="Steffen D."/>
            <person name="Sanders M."/>
            <person name="Ma J."/>
            <person name="Kohara Y."/>
            <person name="Sharp S."/>
            <person name="Simmonds M."/>
            <person name="Spiegler S."/>
            <person name="Tivey A."/>
            <person name="Sugano S."/>
            <person name="White B."/>
            <person name="Walker D."/>
            <person name="Woodward J."/>
            <person name="Winckler T."/>
            <person name="Tanaka Y."/>
            <person name="Shaulsky G."/>
            <person name="Schleicher M."/>
            <person name="Weinstock G."/>
            <person name="Rosenthal A."/>
            <person name="Cox E.C."/>
            <person name="Chisholm R.L."/>
            <person name="Gibbs R."/>
            <person name="Loomis W.F."/>
            <person name="Platzer M."/>
            <person name="Kay R.R."/>
            <person name="Williams J."/>
            <person name="Dear P.H."/>
            <person name="Noegel A.A."/>
            <person name="Barrell B."/>
            <person name="Kuspa A."/>
        </authorList>
    </citation>
    <scope>NUCLEOTIDE SEQUENCE [LARGE SCALE GENOMIC DNA]</scope>
    <source>
        <strain evidence="5 6">AX4</strain>
    </source>
</reference>
<feature type="domain" description="C2 NT-type" evidence="4">
    <location>
        <begin position="2"/>
        <end position="140"/>
    </location>
</feature>
<dbReference type="SMR" id="Q54CQ9"/>
<dbReference type="InterPro" id="IPR019448">
    <property type="entry name" value="NT-C2"/>
</dbReference>
<accession>Q54CQ9</accession>
<keyword evidence="6" id="KW-1185">Reference proteome</keyword>
<dbReference type="PaxDb" id="44689-DDB0238132"/>
<evidence type="ECO:0000256" key="2">
    <source>
        <dbReference type="SAM" id="MobiDB-lite"/>
    </source>
</evidence>
<feature type="compositionally biased region" description="Polar residues" evidence="2">
    <location>
        <begin position="642"/>
        <end position="651"/>
    </location>
</feature>
<feature type="compositionally biased region" description="Low complexity" evidence="2">
    <location>
        <begin position="652"/>
        <end position="670"/>
    </location>
</feature>
<evidence type="ECO:0000256" key="1">
    <source>
        <dbReference type="SAM" id="Coils"/>
    </source>
</evidence>
<dbReference type="dictyBase" id="DDB_G0292742"/>
<sequence>MMKHKGKDVLKVKVEILVKKVGNLKELNGGSVFVYWRRGTSKQSGETHHMIVRNGEAIFEEKISFESKFFIDAKSQKPDEKKLSLQLKEEKKKSQGKVLGKIELDLTSYMNSKHNQPITLSFTKGLKPEPQIFCSFNTIPLKHNNKPLIKVGGKDASKDPRIVRTFGGEDYFLDKTDDELSDTTVDTSMANDITSNDYSDEDINDDLGESKKDLKNEIDRLYKEIEGIESESYERLQTIKEKEKDIESLKKQIKILSEDNLEKDIKIENLLLEKDNLIEQQVNEVARYSSDPTSEVEILRQEKMEKIAIITAQEKEISKLKKQIKQTALSNTEFSSTSGADLRTKYQALQQENEQQEKLISQLEKEKQDLIEKQQQQQQQQQQLYSSASSLSNIGGNAGSLNNGKKIQSPEIVQTKSNNTSGSIEELRKQSAAYKQELDEKALVERSIFLGEVQFRGNLPVSGINLFDGLIALGVLKDYKIGVRVFSSINIAFEHTFKKSSSDSSLLAYWLSTSCLLLAKIKNKMELDQPLANGGGGGGGGNSSPQYDQNGQLSPISSFEYNLKTIIFKFYSKLVQNAYNKLSPVLVKSILQHDILAFNSGKISRRKSTPDINLNNINSNNNSNDGAGGIGVGGVITTSGSIPSSPQLHSHNNNSNNNNNNKNNNNNNFNSNLTSNTTLDILQEFFEILRQNYVHPSLIGQFYSQLFYYINAWLLNSLNNIRGLCSVVNGFQMKIELSKIQDWVSISHLDESINQLEPMIETANLLVMDKELLSDEEVLHQVCPSVSMYQIKHLLQSFQTDQINSEEIPDSVFHSIDRLIHIRNEPLHADINLDISFMHQLSLDFLTKDPQYGRERKDNTTTTFNINSYNTGSSTFKRF</sequence>